<dbReference type="Proteomes" id="UP000216207">
    <property type="component" value="Unassembled WGS sequence"/>
</dbReference>
<dbReference type="AlphaFoldDB" id="A0A268NTF2"/>
<organism evidence="1 2">
    <name type="scientific">Shouchella clausii</name>
    <name type="common">Alkalihalobacillus clausii</name>
    <dbReference type="NCBI Taxonomy" id="79880"/>
    <lineage>
        <taxon>Bacteria</taxon>
        <taxon>Bacillati</taxon>
        <taxon>Bacillota</taxon>
        <taxon>Bacilli</taxon>
        <taxon>Bacillales</taxon>
        <taxon>Bacillaceae</taxon>
        <taxon>Shouchella</taxon>
    </lineage>
</organism>
<dbReference type="EMBL" id="NPCC01000047">
    <property type="protein sequence ID" value="PAE86793.1"/>
    <property type="molecule type" value="Genomic_DNA"/>
</dbReference>
<gene>
    <name evidence="1" type="ORF">CHH72_21665</name>
</gene>
<comment type="caution">
    <text evidence="1">The sequence shown here is derived from an EMBL/GenBank/DDBJ whole genome shotgun (WGS) entry which is preliminary data.</text>
</comment>
<dbReference type="RefSeq" id="WP_051881159.1">
    <property type="nucleotide sequence ID" value="NZ_BOQS01000001.1"/>
</dbReference>
<evidence type="ECO:0000313" key="2">
    <source>
        <dbReference type="Proteomes" id="UP000216207"/>
    </source>
</evidence>
<evidence type="ECO:0000313" key="1">
    <source>
        <dbReference type="EMBL" id="PAE86793.1"/>
    </source>
</evidence>
<sequence>MRFLSLLHFEWKRVSKVYFFLFGLVSAIQLIAIYVLASTQAAHFTNEALITNVSLKQIAESYSIRWEYLYSELPIIGSIMMAIAIMLVYSLLIWYRDWLGKNNVITRLLMLPINRAQLFAAKLFLLFLLVLGLVALQIVLAAIGNKIIEAVVPSELFLAPLTMAQVMQTNRLFGLLIPLDPFVFVLAYGLGFAFLTALFSAILLERSFRIKGALLGALYLAFVFWLNSFFFIGDLYGRVFPSEALLIAVATGLTTVVLSSWLSIYLIRKKVSA</sequence>
<reference evidence="1 2" key="1">
    <citation type="submission" date="2017-07" db="EMBL/GenBank/DDBJ databases">
        <title>Isolation and whole genome analysis of endospore-forming bacteria from heroin.</title>
        <authorList>
            <person name="Kalinowski J."/>
            <person name="Ahrens B."/>
            <person name="Al-Dilaimi A."/>
            <person name="Winkler A."/>
            <person name="Wibberg D."/>
            <person name="Schleenbecker U."/>
            <person name="Ruckert C."/>
            <person name="Wolfel R."/>
            <person name="Grass G."/>
        </authorList>
    </citation>
    <scope>NUCLEOTIDE SEQUENCE [LARGE SCALE GENOMIC DNA]</scope>
    <source>
        <strain evidence="1 2">7539</strain>
    </source>
</reference>
<accession>A0A268NTF2</accession>
<name>A0A268NTF2_SHOCL</name>
<protein>
    <submittedName>
        <fullName evidence="1">Uncharacterized protein</fullName>
    </submittedName>
</protein>
<proteinExistence type="predicted"/>